<dbReference type="EMBL" id="REGW02000023">
    <property type="protein sequence ID" value="KAE8278971.1"/>
    <property type="molecule type" value="Genomic_DNA"/>
</dbReference>
<evidence type="ECO:0000256" key="1">
    <source>
        <dbReference type="SAM" id="MobiDB-lite"/>
    </source>
</evidence>
<accession>A0A6G0HIW4</accession>
<reference evidence="2 3" key="1">
    <citation type="submission" date="2019-07" db="EMBL/GenBank/DDBJ databases">
        <title>Chromosome genome assembly for large yellow croaker.</title>
        <authorList>
            <person name="Xiao S."/>
        </authorList>
    </citation>
    <scope>NUCLEOTIDE SEQUENCE [LARGE SCALE GENOMIC DNA]</scope>
    <source>
        <strain evidence="2">JMULYC20181020</strain>
        <tissue evidence="2">Muscle</tissue>
    </source>
</reference>
<feature type="region of interest" description="Disordered" evidence="1">
    <location>
        <begin position="1"/>
        <end position="55"/>
    </location>
</feature>
<dbReference type="Proteomes" id="UP000424527">
    <property type="component" value="Unassembled WGS sequence"/>
</dbReference>
<evidence type="ECO:0000313" key="3">
    <source>
        <dbReference type="Proteomes" id="UP000424527"/>
    </source>
</evidence>
<name>A0A6G0HIW4_LARCR</name>
<evidence type="ECO:0000313" key="2">
    <source>
        <dbReference type="EMBL" id="KAE8278971.1"/>
    </source>
</evidence>
<dbReference type="AlphaFoldDB" id="A0A6G0HIW4"/>
<feature type="compositionally biased region" description="Basic and acidic residues" evidence="1">
    <location>
        <begin position="1"/>
        <end position="11"/>
    </location>
</feature>
<protein>
    <submittedName>
        <fullName evidence="2">Uncharacterized protein</fullName>
    </submittedName>
</protein>
<comment type="caution">
    <text evidence="2">The sequence shown here is derived from an EMBL/GenBank/DDBJ whole genome shotgun (WGS) entry which is preliminary data.</text>
</comment>
<gene>
    <name evidence="2" type="ORF">D5F01_LYC22553</name>
</gene>
<organism evidence="2 3">
    <name type="scientific">Larimichthys crocea</name>
    <name type="common">Large yellow croaker</name>
    <name type="synonym">Pseudosciaena crocea</name>
    <dbReference type="NCBI Taxonomy" id="215358"/>
    <lineage>
        <taxon>Eukaryota</taxon>
        <taxon>Metazoa</taxon>
        <taxon>Chordata</taxon>
        <taxon>Craniata</taxon>
        <taxon>Vertebrata</taxon>
        <taxon>Euteleostomi</taxon>
        <taxon>Actinopterygii</taxon>
        <taxon>Neopterygii</taxon>
        <taxon>Teleostei</taxon>
        <taxon>Neoteleostei</taxon>
        <taxon>Acanthomorphata</taxon>
        <taxon>Eupercaria</taxon>
        <taxon>Sciaenidae</taxon>
        <taxon>Larimichthys</taxon>
    </lineage>
</organism>
<sequence>MGNSGGHKEDFFSDAPSVGYLSFENNPQPQSNRRKAAGAYKPAPQPQFHLPVHRTPKRRQDINDFGFRPPYHFQPYYKPCYVPYYGHHHQYVMRSRQTRIYYCSIHPTKTQSLCPSWPLLLRQCVVKDSDTIKLHLPCYLLPRPFYVLCT</sequence>
<proteinExistence type="predicted"/>
<keyword evidence="3" id="KW-1185">Reference proteome</keyword>